<dbReference type="EMBL" id="BMWD01000026">
    <property type="protein sequence ID" value="GGX84719.1"/>
    <property type="molecule type" value="Genomic_DNA"/>
</dbReference>
<dbReference type="AlphaFoldDB" id="A0A918NP27"/>
<feature type="compositionally biased region" description="Basic residues" evidence="1">
    <location>
        <begin position="1"/>
        <end position="12"/>
    </location>
</feature>
<evidence type="ECO:0000256" key="1">
    <source>
        <dbReference type="SAM" id="MobiDB-lite"/>
    </source>
</evidence>
<feature type="region of interest" description="Disordered" evidence="1">
    <location>
        <begin position="158"/>
        <end position="178"/>
    </location>
</feature>
<dbReference type="Proteomes" id="UP000645555">
    <property type="component" value="Unassembled WGS sequence"/>
</dbReference>
<comment type="caution">
    <text evidence="3">The sequence shown here is derived from an EMBL/GenBank/DDBJ whole genome shotgun (WGS) entry which is preliminary data.</text>
</comment>
<evidence type="ECO:0000256" key="2">
    <source>
        <dbReference type="SAM" id="Phobius"/>
    </source>
</evidence>
<accession>A0A918NP27</accession>
<keyword evidence="2" id="KW-0472">Membrane</keyword>
<gene>
    <name evidence="3" type="ORF">GCM10010515_60130</name>
</gene>
<feature type="region of interest" description="Disordered" evidence="1">
    <location>
        <begin position="1"/>
        <end position="22"/>
    </location>
</feature>
<reference evidence="3" key="2">
    <citation type="submission" date="2020-09" db="EMBL/GenBank/DDBJ databases">
        <authorList>
            <person name="Sun Q."/>
            <person name="Ohkuma M."/>
        </authorList>
    </citation>
    <scope>NUCLEOTIDE SEQUENCE</scope>
    <source>
        <strain evidence="3">JCM 4956</strain>
    </source>
</reference>
<evidence type="ECO:0000313" key="3">
    <source>
        <dbReference type="EMBL" id="GGX84719.1"/>
    </source>
</evidence>
<feature type="transmembrane region" description="Helical" evidence="2">
    <location>
        <begin position="69"/>
        <end position="86"/>
    </location>
</feature>
<keyword evidence="2" id="KW-1133">Transmembrane helix</keyword>
<proteinExistence type="predicted"/>
<sequence length="227" mass="25230">MALVTRRGRRSRTGVSRRSQRRRTIRALRAEGRYGPRLRDVLPALAVVVVAFCAVVAGLATAYRALGPGIPVGALVVLAVVVPAVVRHNRPLARRRLGYYTPEELADLDAHGLALAVSRMLRRDGWRVLSVPDTPDRPRVRARDGSGHRMEVAFRPVAEPLPDEDPPTRSGRRAQAGPHVRLVVHRGTFSHRDVQWARRQGGVRLIDGSHLRRWAHGTHLDELTDVS</sequence>
<reference evidence="3" key="1">
    <citation type="journal article" date="2014" name="Int. J. Syst. Evol. Microbiol.">
        <title>Complete genome sequence of Corynebacterium casei LMG S-19264T (=DSM 44701T), isolated from a smear-ripened cheese.</title>
        <authorList>
            <consortium name="US DOE Joint Genome Institute (JGI-PGF)"/>
            <person name="Walter F."/>
            <person name="Albersmeier A."/>
            <person name="Kalinowski J."/>
            <person name="Ruckert C."/>
        </authorList>
    </citation>
    <scope>NUCLEOTIDE SEQUENCE</scope>
    <source>
        <strain evidence="3">JCM 4956</strain>
    </source>
</reference>
<feature type="transmembrane region" description="Helical" evidence="2">
    <location>
        <begin position="41"/>
        <end position="63"/>
    </location>
</feature>
<protein>
    <submittedName>
        <fullName evidence="3">Uncharacterized protein</fullName>
    </submittedName>
</protein>
<evidence type="ECO:0000313" key="4">
    <source>
        <dbReference type="Proteomes" id="UP000645555"/>
    </source>
</evidence>
<name>A0A918NP27_9ACTN</name>
<keyword evidence="2" id="KW-0812">Transmembrane</keyword>
<keyword evidence="4" id="KW-1185">Reference proteome</keyword>
<organism evidence="3 4">
    <name type="scientific">Streptomyces fructofermentans</name>
    <dbReference type="NCBI Taxonomy" id="152141"/>
    <lineage>
        <taxon>Bacteria</taxon>
        <taxon>Bacillati</taxon>
        <taxon>Actinomycetota</taxon>
        <taxon>Actinomycetes</taxon>
        <taxon>Kitasatosporales</taxon>
        <taxon>Streptomycetaceae</taxon>
        <taxon>Streptomyces</taxon>
    </lineage>
</organism>